<accession>A0A0P8A7T0</accession>
<comment type="subcellular location">
    <subcellularLocation>
        <location evidence="1">Cell membrane</location>
        <topology evidence="1">Multi-pass membrane protein</topology>
    </subcellularLocation>
</comment>
<evidence type="ECO:0000259" key="8">
    <source>
        <dbReference type="Pfam" id="PF06847"/>
    </source>
</evidence>
<dbReference type="EC" id="3.4.23.52" evidence="9"/>
<dbReference type="PROSITE" id="PS51257">
    <property type="entry name" value="PROKAR_LIPOPROTEIN"/>
    <property type="match status" value="1"/>
</dbReference>
<gene>
    <name evidence="9" type="primary">flaK</name>
    <name evidence="9" type="ORF">MPEBLZ_01230</name>
</gene>
<sequence>MLDILKILFCTPFLIYSCYSDIKTRRVTNKLWLMMLAGGSFFIAYDIWFYGIYYLFYMLISTGLIFIFVYLLFQIGVFGGADAKSLIVLSLFFPSYPDLSLFGYDFPLNEPLPLFSNLFAFGIFENAVLLTIVVPLILAIYNVSKMGLHIDKPLYAFIGYKTRISELSNKKHIRMIEGFEKTNDSIKFYFKRGGLEIDDNVMNELKKMSDNGFIKDIWVTPGLPFMIPITLGFYISIFYGDLITELTKYIILH</sequence>
<evidence type="ECO:0000256" key="6">
    <source>
        <dbReference type="SAM" id="Phobius"/>
    </source>
</evidence>
<evidence type="ECO:0000256" key="4">
    <source>
        <dbReference type="ARBA" id="ARBA00022989"/>
    </source>
</evidence>
<keyword evidence="9" id="KW-0378">Hydrolase</keyword>
<dbReference type="AlphaFoldDB" id="A0A0P8A7T0"/>
<proteinExistence type="predicted"/>
<dbReference type="Gene3D" id="1.20.120.1220">
    <property type="match status" value="1"/>
</dbReference>
<keyword evidence="5 6" id="KW-0472">Membrane</keyword>
<dbReference type="PATRIC" id="fig|1719120.3.peg.1317"/>
<name>A0A0P8A7T0_9EURY</name>
<feature type="transmembrane region" description="Helical" evidence="6">
    <location>
        <begin position="118"/>
        <end position="143"/>
    </location>
</feature>
<feature type="transmembrane region" description="Helical" evidence="6">
    <location>
        <begin position="217"/>
        <end position="239"/>
    </location>
</feature>
<dbReference type="InterPro" id="IPR052218">
    <property type="entry name" value="Preflagellin_Peptidase"/>
</dbReference>
<keyword evidence="3 6" id="KW-0812">Transmembrane</keyword>
<protein>
    <submittedName>
        <fullName evidence="9">Preflagellin peptidase</fullName>
        <ecNumber evidence="9">3.4.23.52</ecNumber>
    </submittedName>
</protein>
<keyword evidence="9" id="KW-0282">Flagellum</keyword>
<dbReference type="InterPro" id="IPR009655">
    <property type="entry name" value="Preflagellin_peptidase_C"/>
</dbReference>
<evidence type="ECO:0000313" key="10">
    <source>
        <dbReference type="Proteomes" id="UP000050360"/>
    </source>
</evidence>
<keyword evidence="9" id="KW-0966">Cell projection</keyword>
<feature type="transmembrane region" description="Helical" evidence="6">
    <location>
        <begin position="31"/>
        <end position="48"/>
    </location>
</feature>
<evidence type="ECO:0000256" key="2">
    <source>
        <dbReference type="ARBA" id="ARBA00022475"/>
    </source>
</evidence>
<dbReference type="EMBL" id="LKCM01000103">
    <property type="protein sequence ID" value="KPQ44201.1"/>
    <property type="molecule type" value="Genomic_DNA"/>
</dbReference>
<evidence type="ECO:0000256" key="1">
    <source>
        <dbReference type="ARBA" id="ARBA00004651"/>
    </source>
</evidence>
<evidence type="ECO:0000256" key="3">
    <source>
        <dbReference type="ARBA" id="ARBA00022692"/>
    </source>
</evidence>
<keyword evidence="2" id="KW-1003">Cell membrane</keyword>
<keyword evidence="4 6" id="KW-1133">Transmembrane helix</keyword>
<dbReference type="Gene3D" id="6.10.250.3240">
    <property type="match status" value="1"/>
</dbReference>
<dbReference type="Pfam" id="PF01478">
    <property type="entry name" value="Peptidase_A24"/>
    <property type="match status" value="1"/>
</dbReference>
<evidence type="ECO:0000313" key="9">
    <source>
        <dbReference type="EMBL" id="KPQ44201.1"/>
    </source>
</evidence>
<feature type="transmembrane region" description="Helical" evidence="6">
    <location>
        <begin position="85"/>
        <end position="106"/>
    </location>
</feature>
<evidence type="ECO:0000256" key="5">
    <source>
        <dbReference type="ARBA" id="ARBA00023136"/>
    </source>
</evidence>
<keyword evidence="9" id="KW-0969">Cilium</keyword>
<dbReference type="InterPro" id="IPR000045">
    <property type="entry name" value="Prepilin_IV_endopep_pep"/>
</dbReference>
<feature type="domain" description="Prepilin type IV endopeptidase peptidase" evidence="7">
    <location>
        <begin position="9"/>
        <end position="98"/>
    </location>
</feature>
<feature type="domain" description="Preflagellin peptidase C-terminal" evidence="8">
    <location>
        <begin position="152"/>
        <end position="242"/>
    </location>
</feature>
<feature type="transmembrane region" description="Helical" evidence="6">
    <location>
        <begin position="54"/>
        <end position="73"/>
    </location>
</feature>
<comment type="caution">
    <text evidence="9">The sequence shown here is derived from an EMBL/GenBank/DDBJ whole genome shotgun (WGS) entry which is preliminary data.</text>
</comment>
<organism evidence="9 10">
    <name type="scientific">Candidatus Methanoperedens nitratireducens</name>
    <dbReference type="NCBI Taxonomy" id="1392998"/>
    <lineage>
        <taxon>Archaea</taxon>
        <taxon>Methanobacteriati</taxon>
        <taxon>Methanobacteriota</taxon>
        <taxon>Stenosarchaea group</taxon>
        <taxon>Methanomicrobia</taxon>
        <taxon>Methanosarcinales</taxon>
        <taxon>ANME-2 cluster</taxon>
        <taxon>Candidatus Methanoperedentaceae</taxon>
        <taxon>Candidatus Methanoperedens</taxon>
    </lineage>
</organism>
<dbReference type="GO" id="GO:0004190">
    <property type="term" value="F:aspartic-type endopeptidase activity"/>
    <property type="evidence" value="ECO:0007669"/>
    <property type="project" value="InterPro"/>
</dbReference>
<dbReference type="Proteomes" id="UP000050360">
    <property type="component" value="Unassembled WGS sequence"/>
</dbReference>
<dbReference type="PANTHER" id="PTHR36506:SF1">
    <property type="entry name" value="PREFLAGELLIN PEPTIDASE"/>
    <property type="match status" value="1"/>
</dbReference>
<reference evidence="9 10" key="1">
    <citation type="submission" date="2015-09" db="EMBL/GenBank/DDBJ databases">
        <title>A metagenomics-based metabolic model of nitrate-dependent anaerobic oxidation of methane by Methanoperedens-like archaea.</title>
        <authorList>
            <person name="Arshad A."/>
            <person name="Speth D.R."/>
            <person name="De Graaf R.M."/>
            <person name="Op Den Camp H.J."/>
            <person name="Jetten M.S."/>
            <person name="Welte C.U."/>
        </authorList>
    </citation>
    <scope>NUCLEOTIDE SEQUENCE [LARGE SCALE GENOMIC DNA]</scope>
</reference>
<dbReference type="Pfam" id="PF06847">
    <property type="entry name" value="Arc_PepC_II"/>
    <property type="match status" value="1"/>
</dbReference>
<dbReference type="GO" id="GO:0005886">
    <property type="term" value="C:plasma membrane"/>
    <property type="evidence" value="ECO:0007669"/>
    <property type="project" value="UniProtKB-SubCell"/>
</dbReference>
<dbReference type="PANTHER" id="PTHR36506">
    <property type="entry name" value="PREFLAGELLIN PEPTIDASE"/>
    <property type="match status" value="1"/>
</dbReference>
<evidence type="ECO:0000259" key="7">
    <source>
        <dbReference type="Pfam" id="PF01478"/>
    </source>
</evidence>